<evidence type="ECO:0000313" key="3">
    <source>
        <dbReference type="EMBL" id="RCK70164.1"/>
    </source>
</evidence>
<dbReference type="Proteomes" id="UP000252770">
    <property type="component" value="Unassembled WGS sequence"/>
</dbReference>
<keyword evidence="4" id="KW-1185">Reference proteome</keyword>
<comment type="caution">
    <text evidence="3">The sequence shown here is derived from an EMBL/GenBank/DDBJ whole genome shotgun (WGS) entry which is preliminary data.</text>
</comment>
<dbReference type="Pfam" id="PF10593">
    <property type="entry name" value="Z1"/>
    <property type="match status" value="1"/>
</dbReference>
<gene>
    <name evidence="3" type="ORF">DT076_05655</name>
</gene>
<feature type="domain" description="Putative endonuclease Z1" evidence="2">
    <location>
        <begin position="395"/>
        <end position="617"/>
    </location>
</feature>
<feature type="region of interest" description="Disordered" evidence="1">
    <location>
        <begin position="508"/>
        <end position="528"/>
    </location>
</feature>
<dbReference type="AlphaFoldDB" id="A0A367YWB3"/>
<evidence type="ECO:0000256" key="1">
    <source>
        <dbReference type="SAM" id="MobiDB-lite"/>
    </source>
</evidence>
<dbReference type="RefSeq" id="WP_114125707.1">
    <property type="nucleotide sequence ID" value="NZ_QOUI01000003.1"/>
</dbReference>
<reference evidence="3 4" key="1">
    <citation type="submission" date="2018-07" db="EMBL/GenBank/DDBJ databases">
        <title>Desertimonas flava gen. nov. sp. nov.</title>
        <authorList>
            <person name="Liu S."/>
        </authorList>
    </citation>
    <scope>NUCLEOTIDE SEQUENCE [LARGE SCALE GENOMIC DNA]</scope>
    <source>
        <strain evidence="3 4">16Sb5-5</strain>
    </source>
</reference>
<evidence type="ECO:0000259" key="2">
    <source>
        <dbReference type="Pfam" id="PF10593"/>
    </source>
</evidence>
<organism evidence="3 4">
    <name type="scientific">Desertihabitans brevis</name>
    <dbReference type="NCBI Taxonomy" id="2268447"/>
    <lineage>
        <taxon>Bacteria</taxon>
        <taxon>Bacillati</taxon>
        <taxon>Actinomycetota</taxon>
        <taxon>Actinomycetes</taxon>
        <taxon>Propionibacteriales</taxon>
        <taxon>Propionibacteriaceae</taxon>
        <taxon>Desertihabitans</taxon>
    </lineage>
</organism>
<dbReference type="InterPro" id="IPR018310">
    <property type="entry name" value="Put_endonuclease_Z1-dom"/>
</dbReference>
<proteinExistence type="predicted"/>
<name>A0A367YWB3_9ACTN</name>
<sequence>MNPLAPFILHPEPRPDPLPTGWWPQYRELCGGFLTSTALDVLSKDAGYVVDRCIFGAGPPQTEGWPSSRSRQGIVMGAVQSGKTASMLAVSAMALDRGVDLVVVLAGTRLSLWRQTYDRLTAQLLVPGEGRDCVLMPRTPPQAGYPGGAAAAYERPEPFLRRAVGRGRPLVVVALKEVHHLMGLATVLVERLKPTVDGLDRPFHMLVLDDEADDGSVLDARGEALGGPDASQKQIPRAIVRLWEGWQEAGSTWSPNLYATYVGYTATPQANFLQEAVNPLAPKHFVAALRTPLDHGQVTPRASTFLEPAGRSAYYTGGEVFYRRAADSLMVETDRPGPAIDAPLGAAVRAFLVAGAIKLWRHRRKDASAGRPLASTSLDQLRGTLFRSREEALQHSPPVHCMLVHPSGLVADHFQTADEIVAWSYGGVAPDGLPQTSRSLSAEGLARQVEEQPELWREWLTSYTSSRQNLATELGTAGAGPWPGGDDWPEIERLLVEEVVPATRVAVINGDPDADDRPRFQPEQQEDDGWTAAPDLCTIFVSGNVMARGLTLEGLTTTAFSRVSKNPLADTQMQMQRWFGYRGADLDLCRVFLTRAQHDLFAQYHDNDEALRRHVVALMDGSGDAPSPLVLQGELFEATGKITNVSSVPLRPGPAPFLTRINEGGDPNVAVLEDVLSRPHHLVGGATVEDARGLMLDERLTLRDVAQLLESMRYSTYAPAPDGWQGRRWAALAAHAGITEEALLPLYRPPETASPTLEDTLECPYSWAAYLRLWDACLERHARGLVDPITGRPWSTVDLAEKSRLRPSFHVGVRFGDGGAESLGPAAIRPMLRTTKDGHLTARWGSRGTGGSYPGDLYFDYFDRGLAAPSSSSGEMTWRPEGHPGLVLLHPVQLRDGRLTVAIALGLPDGGPEQFAAAATRGRA</sequence>
<protein>
    <recommendedName>
        <fullName evidence="2">Putative endonuclease Z1 domain-containing protein</fullName>
    </recommendedName>
</protein>
<evidence type="ECO:0000313" key="4">
    <source>
        <dbReference type="Proteomes" id="UP000252770"/>
    </source>
</evidence>
<dbReference type="EMBL" id="QOUI01000003">
    <property type="protein sequence ID" value="RCK70164.1"/>
    <property type="molecule type" value="Genomic_DNA"/>
</dbReference>
<accession>A0A367YWB3</accession>